<evidence type="ECO:0000256" key="2">
    <source>
        <dbReference type="SAM" id="MobiDB-lite"/>
    </source>
</evidence>
<evidence type="ECO:0000313" key="3">
    <source>
        <dbReference type="EMBL" id="KAG2555500.1"/>
    </source>
</evidence>
<gene>
    <name evidence="3" type="ORF">PVAP13_8NG005800</name>
</gene>
<evidence type="ECO:0000256" key="1">
    <source>
        <dbReference type="ARBA" id="ARBA00022490"/>
    </source>
</evidence>
<keyword evidence="4" id="KW-1185">Reference proteome</keyword>
<feature type="region of interest" description="Disordered" evidence="2">
    <location>
        <begin position="1"/>
        <end position="25"/>
    </location>
</feature>
<comment type="caution">
    <text evidence="3">The sequence shown here is derived from an EMBL/GenBank/DDBJ whole genome shotgun (WGS) entry which is preliminary data.</text>
</comment>
<feature type="compositionally biased region" description="Basic residues" evidence="2">
    <location>
        <begin position="84"/>
        <end position="93"/>
    </location>
</feature>
<keyword evidence="1" id="KW-0963">Cytoplasm</keyword>
<reference evidence="3" key="1">
    <citation type="submission" date="2020-05" db="EMBL/GenBank/DDBJ databases">
        <title>WGS assembly of Panicum virgatum.</title>
        <authorList>
            <person name="Lovell J.T."/>
            <person name="Jenkins J."/>
            <person name="Shu S."/>
            <person name="Juenger T.E."/>
            <person name="Schmutz J."/>
        </authorList>
    </citation>
    <scope>NUCLEOTIDE SEQUENCE</scope>
    <source>
        <strain evidence="3">AP13</strain>
    </source>
</reference>
<dbReference type="PANTHER" id="PTHR43450:SF1">
    <property type="entry name" value="ASPARTATE--TRNA LIGASE, CYTOPLASMIC"/>
    <property type="match status" value="1"/>
</dbReference>
<feature type="region of interest" description="Disordered" evidence="2">
    <location>
        <begin position="80"/>
        <end position="124"/>
    </location>
</feature>
<dbReference type="GO" id="GO:0003723">
    <property type="term" value="F:RNA binding"/>
    <property type="evidence" value="ECO:0007669"/>
    <property type="project" value="TreeGrafter"/>
</dbReference>
<dbReference type="Gene3D" id="2.40.50.140">
    <property type="entry name" value="Nucleic acid-binding proteins"/>
    <property type="match status" value="1"/>
</dbReference>
<dbReference type="InterPro" id="IPR004523">
    <property type="entry name" value="Asp-tRNA_synthase_2"/>
</dbReference>
<dbReference type="AlphaFoldDB" id="A0A8T0P1F0"/>
<dbReference type="CDD" id="cd04320">
    <property type="entry name" value="AspRS_cyto_N"/>
    <property type="match status" value="1"/>
</dbReference>
<dbReference type="GO" id="GO:0004815">
    <property type="term" value="F:aspartate-tRNA ligase activity"/>
    <property type="evidence" value="ECO:0007669"/>
    <property type="project" value="InterPro"/>
</dbReference>
<accession>A0A8T0P1F0</accession>
<feature type="region of interest" description="Disordered" evidence="2">
    <location>
        <begin position="241"/>
        <end position="308"/>
    </location>
</feature>
<proteinExistence type="predicted"/>
<dbReference type="SUPFAM" id="SSF50249">
    <property type="entry name" value="Nucleic acid-binding proteins"/>
    <property type="match status" value="1"/>
</dbReference>
<dbReference type="Proteomes" id="UP000823388">
    <property type="component" value="Chromosome 8N"/>
</dbReference>
<sequence>MTRGAIEAALAPPPTHPHALFLRHPPPRCCQPAPPPSPSAAARRSVQLCLPNARGSPDLRVRSTAHLAAALLSMRRTLAPGPLLHRRSRRLPPRRTSPLRPRPPVRAVPGRSAPFSPCRHSVPDGSKSPALLGALLARPPRRPDCRSMLLRGSARSVASHGSRLAFVVLRQGMDTVQCVVHAGGDDSPGVSPGMVRFAASLAAESVVDVEGVVATPRAPVLRATARHVEVRVRTIRCVARPASPGLPFSQPRRRDGGSGGGGARGPWSRKTPRGPGHPPQLQGARTANAREPGDNPCAKLRTGSTSRR</sequence>
<dbReference type="InterPro" id="IPR012340">
    <property type="entry name" value="NA-bd_OB-fold"/>
</dbReference>
<dbReference type="GO" id="GO:0017101">
    <property type="term" value="C:aminoacyl-tRNA synthetase multienzyme complex"/>
    <property type="evidence" value="ECO:0007669"/>
    <property type="project" value="TreeGrafter"/>
</dbReference>
<organism evidence="3 4">
    <name type="scientific">Panicum virgatum</name>
    <name type="common">Blackwell switchgrass</name>
    <dbReference type="NCBI Taxonomy" id="38727"/>
    <lineage>
        <taxon>Eukaryota</taxon>
        <taxon>Viridiplantae</taxon>
        <taxon>Streptophyta</taxon>
        <taxon>Embryophyta</taxon>
        <taxon>Tracheophyta</taxon>
        <taxon>Spermatophyta</taxon>
        <taxon>Magnoliopsida</taxon>
        <taxon>Liliopsida</taxon>
        <taxon>Poales</taxon>
        <taxon>Poaceae</taxon>
        <taxon>PACMAD clade</taxon>
        <taxon>Panicoideae</taxon>
        <taxon>Panicodae</taxon>
        <taxon>Paniceae</taxon>
        <taxon>Panicinae</taxon>
        <taxon>Panicum</taxon>
        <taxon>Panicum sect. Hiantes</taxon>
    </lineage>
</organism>
<dbReference type="GO" id="GO:0005829">
    <property type="term" value="C:cytosol"/>
    <property type="evidence" value="ECO:0007669"/>
    <property type="project" value="TreeGrafter"/>
</dbReference>
<evidence type="ECO:0000313" key="4">
    <source>
        <dbReference type="Proteomes" id="UP000823388"/>
    </source>
</evidence>
<dbReference type="EMBL" id="CM029052">
    <property type="protein sequence ID" value="KAG2555500.1"/>
    <property type="molecule type" value="Genomic_DNA"/>
</dbReference>
<dbReference type="GO" id="GO:0006422">
    <property type="term" value="P:aspartyl-tRNA aminoacylation"/>
    <property type="evidence" value="ECO:0007669"/>
    <property type="project" value="InterPro"/>
</dbReference>
<name>A0A8T0P1F0_PANVG</name>
<dbReference type="GO" id="GO:0005524">
    <property type="term" value="F:ATP binding"/>
    <property type="evidence" value="ECO:0007669"/>
    <property type="project" value="InterPro"/>
</dbReference>
<dbReference type="PANTHER" id="PTHR43450">
    <property type="entry name" value="ASPARTYL-TRNA SYNTHETASE"/>
    <property type="match status" value="1"/>
</dbReference>
<protein>
    <submittedName>
        <fullName evidence="3">Uncharacterized protein</fullName>
    </submittedName>
</protein>